<evidence type="ECO:0000313" key="1">
    <source>
        <dbReference type="EMBL" id="WGO84679.1"/>
    </source>
</evidence>
<dbReference type="Pfam" id="PF05489">
    <property type="entry name" value="Phage_tail_X"/>
    <property type="match status" value="1"/>
</dbReference>
<organism evidence="1 2">
    <name type="scientific">Arsenophonus apicola</name>
    <dbReference type="NCBI Taxonomy" id="2879119"/>
    <lineage>
        <taxon>Bacteria</taxon>
        <taxon>Pseudomonadati</taxon>
        <taxon>Pseudomonadota</taxon>
        <taxon>Gammaproteobacteria</taxon>
        <taxon>Enterobacterales</taxon>
        <taxon>Morganellaceae</taxon>
        <taxon>Arsenophonus</taxon>
    </lineage>
</organism>
<accession>A0ABY8P7Z4</accession>
<protein>
    <submittedName>
        <fullName evidence="1">Tail protein X</fullName>
    </submittedName>
</protein>
<gene>
    <name evidence="1" type="ORF">QG404_07400</name>
</gene>
<name>A0ABY8P7Z4_9GAMM</name>
<sequence length="67" mass="7338">MKLLARQGETLDALCFRTLGQTAGVVEKALDLNSGLAEMGTILAHGTLVELPDMIEQPKKLMLQLWD</sequence>
<keyword evidence="2" id="KW-1185">Reference proteome</keyword>
<evidence type="ECO:0000313" key="2">
    <source>
        <dbReference type="Proteomes" id="UP001231859"/>
    </source>
</evidence>
<dbReference type="RefSeq" id="WP_280939636.1">
    <property type="nucleotide sequence ID" value="NZ_CP123759.1"/>
</dbReference>
<reference evidence="1 2" key="1">
    <citation type="submission" date="2023-04" db="EMBL/GenBank/DDBJ databases">
        <title>Genome dynamics across the evolutionary transition to endosymbiosis.</title>
        <authorList>
            <person name="Siozios S."/>
            <person name="Nadal-Jimenez P."/>
            <person name="Azagi T."/>
            <person name="Sprong H."/>
            <person name="Frost C.L."/>
            <person name="Parratt S.R."/>
            <person name="Taylor G."/>
            <person name="Brettell L."/>
            <person name="Lew K.C."/>
            <person name="Croft L."/>
            <person name="King K.C."/>
            <person name="Brockhurst M.A."/>
            <person name="Hypsa V."/>
            <person name="Novakova E."/>
            <person name="Darby A.C."/>
            <person name="Hurst G.D.D."/>
        </authorList>
    </citation>
    <scope>NUCLEOTIDE SEQUENCE [LARGE SCALE GENOMIC DNA]</scope>
    <source>
        <strain evidence="2">aApi_AU</strain>
    </source>
</reference>
<proteinExistence type="predicted"/>
<dbReference type="Proteomes" id="UP001231859">
    <property type="component" value="Chromosome"/>
</dbReference>
<dbReference type="EMBL" id="CP123759">
    <property type="protein sequence ID" value="WGO84679.1"/>
    <property type="molecule type" value="Genomic_DNA"/>
</dbReference>
<dbReference type="InterPro" id="IPR008861">
    <property type="entry name" value="GpX-like"/>
</dbReference>